<dbReference type="SUPFAM" id="SSF51735">
    <property type="entry name" value="NAD(P)-binding Rossmann-fold domains"/>
    <property type="match status" value="1"/>
</dbReference>
<accession>A0ABQ5GD47</accession>
<evidence type="ECO:0000313" key="9">
    <source>
        <dbReference type="Proteomes" id="UP001151760"/>
    </source>
</evidence>
<evidence type="ECO:0000256" key="3">
    <source>
        <dbReference type="ARBA" id="ARBA00012991"/>
    </source>
</evidence>
<comment type="pathway">
    <text evidence="1">Amino-acid degradation; L-valine degradation.</text>
</comment>
<dbReference type="EMBL" id="BQNB010018349">
    <property type="protein sequence ID" value="GJT73405.1"/>
    <property type="molecule type" value="Genomic_DNA"/>
</dbReference>
<organism evidence="8 9">
    <name type="scientific">Tanacetum coccineum</name>
    <dbReference type="NCBI Taxonomy" id="301880"/>
    <lineage>
        <taxon>Eukaryota</taxon>
        <taxon>Viridiplantae</taxon>
        <taxon>Streptophyta</taxon>
        <taxon>Embryophyta</taxon>
        <taxon>Tracheophyta</taxon>
        <taxon>Spermatophyta</taxon>
        <taxon>Magnoliopsida</taxon>
        <taxon>eudicotyledons</taxon>
        <taxon>Gunneridae</taxon>
        <taxon>Pentapetalae</taxon>
        <taxon>asterids</taxon>
        <taxon>campanulids</taxon>
        <taxon>Asterales</taxon>
        <taxon>Asteraceae</taxon>
        <taxon>Asteroideae</taxon>
        <taxon>Anthemideae</taxon>
        <taxon>Anthemidinae</taxon>
        <taxon>Tanacetum</taxon>
    </lineage>
</organism>
<comment type="caution">
    <text evidence="8">The sequence shown here is derived from an EMBL/GenBank/DDBJ whole genome shotgun (WGS) entry which is preliminary data.</text>
</comment>
<proteinExistence type="inferred from homology"/>
<evidence type="ECO:0000313" key="8">
    <source>
        <dbReference type="EMBL" id="GJT73405.1"/>
    </source>
</evidence>
<dbReference type="Gene3D" id="1.10.1040.10">
    <property type="entry name" value="N-(1-d-carboxylethyl)-l-norvaline Dehydrogenase, domain 2"/>
    <property type="match status" value="1"/>
</dbReference>
<dbReference type="EC" id="1.1.1.31" evidence="3"/>
<sequence>MGSRMANNLIKAGLNVAVHDIYPYAIKDVSDIGNSVKVTSMEVLDVYTGPEGLLNGGNPVRPWLYIDSSTIDPQTTRKLASAVSNCALIEKKAFPGYPYYAGSAPVLWRCSAEKWEHSACGENGKGSGLSVKDVLIEDEWCCSQQLKICNNWQWLDTYNPVPGVMDGVPSSRNYDGGFASTLMCSDMNLLQLQSKKLIENVFDI</sequence>
<comment type="catalytic activity">
    <reaction evidence="7">
        <text>3-hydroxy-2-methylpropanoate + NAD(+) = 2-methyl-3-oxopropanoate + NADH + H(+)</text>
        <dbReference type="Rhea" id="RHEA:17681"/>
        <dbReference type="ChEBI" id="CHEBI:11805"/>
        <dbReference type="ChEBI" id="CHEBI:15378"/>
        <dbReference type="ChEBI" id="CHEBI:57540"/>
        <dbReference type="ChEBI" id="CHEBI:57700"/>
        <dbReference type="ChEBI" id="CHEBI:57945"/>
        <dbReference type="EC" id="1.1.1.31"/>
    </reaction>
</comment>
<reference evidence="8" key="1">
    <citation type="journal article" date="2022" name="Int. J. Mol. Sci.">
        <title>Draft Genome of Tanacetum Coccineum: Genomic Comparison of Closely Related Tanacetum-Family Plants.</title>
        <authorList>
            <person name="Yamashiro T."/>
            <person name="Shiraishi A."/>
            <person name="Nakayama K."/>
            <person name="Satake H."/>
        </authorList>
    </citation>
    <scope>NUCLEOTIDE SEQUENCE</scope>
</reference>
<evidence type="ECO:0000256" key="4">
    <source>
        <dbReference type="ARBA" id="ARBA00022456"/>
    </source>
</evidence>
<dbReference type="Gene3D" id="3.40.50.720">
    <property type="entry name" value="NAD(P)-binding Rossmann-like Domain"/>
    <property type="match status" value="1"/>
</dbReference>
<evidence type="ECO:0000256" key="6">
    <source>
        <dbReference type="ARBA" id="ARBA00023027"/>
    </source>
</evidence>
<evidence type="ECO:0000256" key="1">
    <source>
        <dbReference type="ARBA" id="ARBA00005109"/>
    </source>
</evidence>
<keyword evidence="6" id="KW-0520">NAD</keyword>
<keyword evidence="9" id="KW-1185">Reference proteome</keyword>
<evidence type="ECO:0000256" key="5">
    <source>
        <dbReference type="ARBA" id="ARBA00023002"/>
    </source>
</evidence>
<name>A0ABQ5GD47_9ASTR</name>
<keyword evidence="5" id="KW-0560">Oxidoreductase</keyword>
<evidence type="ECO:0000256" key="2">
    <source>
        <dbReference type="ARBA" id="ARBA00006013"/>
    </source>
</evidence>
<keyword evidence="4" id="KW-0101">Branched-chain amino acid catabolism</keyword>
<dbReference type="InterPro" id="IPR013328">
    <property type="entry name" value="6PGD_dom2"/>
</dbReference>
<evidence type="ECO:0000256" key="7">
    <source>
        <dbReference type="ARBA" id="ARBA00049197"/>
    </source>
</evidence>
<gene>
    <name evidence="8" type="ORF">Tco_1032691</name>
</gene>
<dbReference type="InterPro" id="IPR036291">
    <property type="entry name" value="NAD(P)-bd_dom_sf"/>
</dbReference>
<comment type="similarity">
    <text evidence="2">Belongs to the HIBADH-related family. 3-hydroxyisobutyrate dehydrogenase subfamily.</text>
</comment>
<protein>
    <recommendedName>
        <fullName evidence="3">3-hydroxyisobutyrate dehydrogenase</fullName>
        <ecNumber evidence="3">1.1.1.31</ecNumber>
    </recommendedName>
</protein>
<dbReference type="PANTHER" id="PTHR22981">
    <property type="entry name" value="3-HYDROXYISOBUTYRATE DEHYDROGENASE-RELATED"/>
    <property type="match status" value="1"/>
</dbReference>
<reference evidence="8" key="2">
    <citation type="submission" date="2022-01" db="EMBL/GenBank/DDBJ databases">
        <authorList>
            <person name="Yamashiro T."/>
            <person name="Shiraishi A."/>
            <person name="Satake H."/>
            <person name="Nakayama K."/>
        </authorList>
    </citation>
    <scope>NUCLEOTIDE SEQUENCE</scope>
</reference>
<dbReference type="Proteomes" id="UP001151760">
    <property type="component" value="Unassembled WGS sequence"/>
</dbReference>
<dbReference type="PANTHER" id="PTHR22981:SF7">
    <property type="entry name" value="3-HYDROXYISOBUTYRATE DEHYDROGENASE, MITOCHONDRIAL"/>
    <property type="match status" value="1"/>
</dbReference>